<feature type="compositionally biased region" description="Low complexity" evidence="1">
    <location>
        <begin position="1"/>
        <end position="24"/>
    </location>
</feature>
<keyword evidence="3" id="KW-1185">Reference proteome</keyword>
<feature type="region of interest" description="Disordered" evidence="1">
    <location>
        <begin position="1"/>
        <end position="26"/>
    </location>
</feature>
<name>W1DS70_KLEPN</name>
<dbReference type="Proteomes" id="UP000019183">
    <property type="component" value="Unassembled WGS sequence"/>
</dbReference>
<proteinExistence type="predicted"/>
<dbReference type="EMBL" id="CBWK010000772">
    <property type="protein sequence ID" value="CDL12256.1"/>
    <property type="molecule type" value="Genomic_DNA"/>
</dbReference>
<protein>
    <submittedName>
        <fullName evidence="2">Uncharacterized protein</fullName>
    </submittedName>
</protein>
<comment type="caution">
    <text evidence="2">The sequence shown here is derived from an EMBL/GenBank/DDBJ whole genome shotgun (WGS) entry which is preliminary data.</text>
</comment>
<evidence type="ECO:0000313" key="2">
    <source>
        <dbReference type="EMBL" id="CDL12256.1"/>
    </source>
</evidence>
<sequence length="40" mass="4080">MAPESTGAESASSSPLSEPEGPALTPVAGVMAKLREMYTQ</sequence>
<evidence type="ECO:0000256" key="1">
    <source>
        <dbReference type="SAM" id="MobiDB-lite"/>
    </source>
</evidence>
<accession>W1DS70</accession>
<reference evidence="2" key="1">
    <citation type="submission" date="2013-10" db="EMBL/GenBank/DDBJ databases">
        <title>Antibiotic resistance diversity of beta-lactamase producers in the General Hospital Vienna.</title>
        <authorList>
            <person name="Barisic I."/>
            <person name="Mitteregger D."/>
            <person name="Hirschl A.M."/>
            <person name="Noehammer C."/>
            <person name="Wiesinger-Mayr H."/>
        </authorList>
    </citation>
    <scope>NUCLEOTIDE SEQUENCE [LARGE SCALE GENOMIC DNA]</scope>
    <source>
        <strain evidence="2">IS43</strain>
    </source>
</reference>
<evidence type="ECO:0000313" key="3">
    <source>
        <dbReference type="Proteomes" id="UP000019183"/>
    </source>
</evidence>
<organism evidence="2 3">
    <name type="scientific">Klebsiella pneumoniae IS43</name>
    <dbReference type="NCBI Taxonomy" id="1432552"/>
    <lineage>
        <taxon>Bacteria</taxon>
        <taxon>Pseudomonadati</taxon>
        <taxon>Pseudomonadota</taxon>
        <taxon>Gammaproteobacteria</taxon>
        <taxon>Enterobacterales</taxon>
        <taxon>Enterobacteriaceae</taxon>
        <taxon>Klebsiella/Raoultella group</taxon>
        <taxon>Klebsiella</taxon>
        <taxon>Klebsiella pneumoniae complex</taxon>
    </lineage>
</organism>
<dbReference type="AlphaFoldDB" id="W1DS70"/>